<feature type="region of interest" description="Disordered" evidence="1">
    <location>
        <begin position="448"/>
        <end position="484"/>
    </location>
</feature>
<feature type="domain" description="DUF6697" evidence="2">
    <location>
        <begin position="321"/>
        <end position="432"/>
    </location>
</feature>
<keyword evidence="4" id="KW-1185">Reference proteome</keyword>
<proteinExistence type="predicted"/>
<protein>
    <recommendedName>
        <fullName evidence="2">DUF6697 domain-containing protein</fullName>
    </recommendedName>
</protein>
<evidence type="ECO:0000313" key="3">
    <source>
        <dbReference type="EMBL" id="PPQ80183.1"/>
    </source>
</evidence>
<dbReference type="Pfam" id="PF20411">
    <property type="entry name" value="DUF6697"/>
    <property type="match status" value="1"/>
</dbReference>
<dbReference type="InterPro" id="IPR046520">
    <property type="entry name" value="DUF6697"/>
</dbReference>
<accession>A0A409WNV3</accession>
<reference evidence="3 4" key="1">
    <citation type="journal article" date="2018" name="Evol. Lett.">
        <title>Horizontal gene cluster transfer increased hallucinogenic mushroom diversity.</title>
        <authorList>
            <person name="Reynolds H.T."/>
            <person name="Vijayakumar V."/>
            <person name="Gluck-Thaler E."/>
            <person name="Korotkin H.B."/>
            <person name="Matheny P.B."/>
            <person name="Slot J.C."/>
        </authorList>
    </citation>
    <scope>NUCLEOTIDE SEQUENCE [LARGE SCALE GENOMIC DNA]</scope>
    <source>
        <strain evidence="3 4">2629</strain>
    </source>
</reference>
<dbReference type="AlphaFoldDB" id="A0A409WNV3"/>
<name>A0A409WNV3_9AGAR</name>
<dbReference type="InParanoid" id="A0A409WNV3"/>
<dbReference type="EMBL" id="NHTK01005377">
    <property type="protein sequence ID" value="PPQ80183.1"/>
    <property type="molecule type" value="Genomic_DNA"/>
</dbReference>
<evidence type="ECO:0000259" key="2">
    <source>
        <dbReference type="Pfam" id="PF20411"/>
    </source>
</evidence>
<organism evidence="3 4">
    <name type="scientific">Panaeolus cyanescens</name>
    <dbReference type="NCBI Taxonomy" id="181874"/>
    <lineage>
        <taxon>Eukaryota</taxon>
        <taxon>Fungi</taxon>
        <taxon>Dikarya</taxon>
        <taxon>Basidiomycota</taxon>
        <taxon>Agaricomycotina</taxon>
        <taxon>Agaricomycetes</taxon>
        <taxon>Agaricomycetidae</taxon>
        <taxon>Agaricales</taxon>
        <taxon>Agaricineae</taxon>
        <taxon>Galeropsidaceae</taxon>
        <taxon>Panaeolus</taxon>
    </lineage>
</organism>
<evidence type="ECO:0000256" key="1">
    <source>
        <dbReference type="SAM" id="MobiDB-lite"/>
    </source>
</evidence>
<gene>
    <name evidence="3" type="ORF">CVT24_006590</name>
</gene>
<dbReference type="OrthoDB" id="3219211at2759"/>
<dbReference type="Proteomes" id="UP000284842">
    <property type="component" value="Unassembled WGS sequence"/>
</dbReference>
<sequence>MAAFSQGPGDIVSYATGQPSLIHPRPTNDNAIQYFGQISTDAQPKNAVDGSNMVDELNRLRDELQFMKRADPFRTAEMALEIQIEKFKVMEISNAREAAVQRLAEAYTSIRLKNEVIENLQSKLIGKAGGDGSVITAGGTESQTVIPDGDLHLCKTSIVNADVDGMKAHIVNLETTIEDLRLSLRQMPPATLQPLHSPALCSDSPFGLSMRMLNDPPPRYELGLHKVSCNDCSVQTDPLEIYPTENSKQDQTLVMRAILAGLTDYVPPVIDDPAELVRAREELLAAIPLPDNPPDPTLSAIVIPPPFSLHEFLNTAPGDVSPFTECFYNKDGVWYYAGSYRAFKLDCLSTTEWAQLPNEVYLYHDACWVKVLTNSSQTISAIVKETIAARKNSSPQNTYETTQLYAAGALKVACVGLQCVGFNQEVYKSMIEHSIKFGESKWKTMIPPSLGTPSSIPSPISQPGTGGSMSSIGSVSASGSASSSVRVRSPVAGMTTALLTSGSKVSPGIRVNQGPRAAPSLMGAVSGVGGIHAVQACTPVSSPSNMLATPSSMNGSTTGVVLGDSGSGLSLGSSAWNGKTGGHVGMLGSAALGVLQSSPTPLRGVGAVGMSKMGGGIFEGAEKH</sequence>
<comment type="caution">
    <text evidence="3">The sequence shown here is derived from an EMBL/GenBank/DDBJ whole genome shotgun (WGS) entry which is preliminary data.</text>
</comment>
<evidence type="ECO:0000313" key="4">
    <source>
        <dbReference type="Proteomes" id="UP000284842"/>
    </source>
</evidence>